<evidence type="ECO:0000313" key="3">
    <source>
        <dbReference type="Proteomes" id="UP000268033"/>
    </source>
</evidence>
<dbReference type="GO" id="GO:0005886">
    <property type="term" value="C:plasma membrane"/>
    <property type="evidence" value="ECO:0007669"/>
    <property type="project" value="TreeGrafter"/>
</dbReference>
<organism evidence="2 3">
    <name type="scientific">Gallaecimonas pentaromativorans</name>
    <dbReference type="NCBI Taxonomy" id="584787"/>
    <lineage>
        <taxon>Bacteria</taxon>
        <taxon>Pseudomonadati</taxon>
        <taxon>Pseudomonadota</taxon>
        <taxon>Gammaproteobacteria</taxon>
        <taxon>Enterobacterales</taxon>
        <taxon>Gallaecimonadaceae</taxon>
        <taxon>Gallaecimonas</taxon>
    </lineage>
</organism>
<dbReference type="GO" id="GO:0046677">
    <property type="term" value="P:response to antibiotic"/>
    <property type="evidence" value="ECO:0007669"/>
    <property type="project" value="TreeGrafter"/>
</dbReference>
<protein>
    <submittedName>
        <fullName evidence="2">AmpE protein</fullName>
    </submittedName>
</protein>
<dbReference type="Proteomes" id="UP000268033">
    <property type="component" value="Unassembled WGS sequence"/>
</dbReference>
<name>A0A3N1PRT6_9GAMM</name>
<dbReference type="PANTHER" id="PTHR38684:SF1">
    <property type="entry name" value="PROTEIN AMPE"/>
    <property type="match status" value="1"/>
</dbReference>
<proteinExistence type="predicted"/>
<comment type="caution">
    <text evidence="2">The sequence shown here is derived from an EMBL/GenBank/DDBJ whole genome shotgun (WGS) entry which is preliminary data.</text>
</comment>
<dbReference type="Pfam" id="PF17113">
    <property type="entry name" value="AmpE"/>
    <property type="match status" value="1"/>
</dbReference>
<feature type="transmembrane region" description="Helical" evidence="1">
    <location>
        <begin position="138"/>
        <end position="159"/>
    </location>
</feature>
<dbReference type="AlphaFoldDB" id="A0A3N1PRT6"/>
<feature type="transmembrane region" description="Helical" evidence="1">
    <location>
        <begin position="41"/>
        <end position="63"/>
    </location>
</feature>
<sequence>MMLITLLLILALDRVLMLPAAWQLDTWLAKLPAAARAPSLPWPLLLVGLVLATIAVDCALYLLPWVLSWPLTVLLLWAALNSTQLRQQYRQMLNAFSRGDLQAADLYSQGIEQPLTSATYSGRERTLMALLWANYRHYCAVLFFYVLAGTGAVLAYGLLRYWHNQEQPEARRLIKLVDWLPVRFTALGFAFVGHYSRAMPRWLEGLLKHPNDNEDYLGQVALAAEEVDCSEPCSDKPVLNMVALAKRNLLFFLCVVAALILLGFLV</sequence>
<accession>A0A3N1PRT6</accession>
<dbReference type="InterPro" id="IPR031347">
    <property type="entry name" value="AmpE"/>
</dbReference>
<evidence type="ECO:0000256" key="1">
    <source>
        <dbReference type="SAM" id="Phobius"/>
    </source>
</evidence>
<dbReference type="PANTHER" id="PTHR38684">
    <property type="entry name" value="PROTEIN AMPE"/>
    <property type="match status" value="1"/>
</dbReference>
<dbReference type="InterPro" id="IPR052966">
    <property type="entry name" value="Beta-lactamase_Reg"/>
</dbReference>
<keyword evidence="1" id="KW-0472">Membrane</keyword>
<dbReference type="EMBL" id="RJUL01000001">
    <property type="protein sequence ID" value="ROQ30748.1"/>
    <property type="molecule type" value="Genomic_DNA"/>
</dbReference>
<gene>
    <name evidence="2" type="ORF">EDC28_101440</name>
</gene>
<dbReference type="STRING" id="584787.GCA_001247655_03661"/>
<reference evidence="2 3" key="1">
    <citation type="submission" date="2018-11" db="EMBL/GenBank/DDBJ databases">
        <title>Genomic Encyclopedia of Type Strains, Phase IV (KMG-IV): sequencing the most valuable type-strain genomes for metagenomic binning, comparative biology and taxonomic classification.</title>
        <authorList>
            <person name="Goeker M."/>
        </authorList>
    </citation>
    <scope>NUCLEOTIDE SEQUENCE [LARGE SCALE GENOMIC DNA]</scope>
    <source>
        <strain evidence="2 3">DSM 21945</strain>
    </source>
</reference>
<keyword evidence="1" id="KW-1133">Transmembrane helix</keyword>
<keyword evidence="3" id="KW-1185">Reference proteome</keyword>
<feature type="transmembrane region" description="Helical" evidence="1">
    <location>
        <begin position="249"/>
        <end position="265"/>
    </location>
</feature>
<dbReference type="RefSeq" id="WP_123420511.1">
    <property type="nucleotide sequence ID" value="NZ_RJUL01000001.1"/>
</dbReference>
<keyword evidence="1" id="KW-0812">Transmembrane</keyword>
<evidence type="ECO:0000313" key="2">
    <source>
        <dbReference type="EMBL" id="ROQ30748.1"/>
    </source>
</evidence>